<evidence type="ECO:0000313" key="1">
    <source>
        <dbReference type="EMBL" id="KAG6577035.1"/>
    </source>
</evidence>
<dbReference type="InterPro" id="IPR053218">
    <property type="entry name" value="Pathogen-related_defense"/>
</dbReference>
<dbReference type="EMBL" id="JAGKQH010000016">
    <property type="protein sequence ID" value="KAG6577035.1"/>
    <property type="molecule type" value="Genomic_DNA"/>
</dbReference>
<accession>A0AAV6M7L5</accession>
<comment type="caution">
    <text evidence="1">The sequence shown here is derived from an EMBL/GenBank/DDBJ whole genome shotgun (WGS) entry which is preliminary data.</text>
</comment>
<feature type="non-terminal residue" evidence="1">
    <location>
        <position position="1"/>
    </location>
</feature>
<dbReference type="AlphaFoldDB" id="A0AAV6M7L5"/>
<dbReference type="PANTHER" id="PTHR31723:SF4">
    <property type="entry name" value="PATHOGENESIS-RELATED FAMILY PROTEIN"/>
    <property type="match status" value="1"/>
</dbReference>
<dbReference type="PANTHER" id="PTHR31723">
    <property type="entry name" value="PATHOGENESIS-RELATED FAMILY PROTEIN"/>
    <property type="match status" value="1"/>
</dbReference>
<evidence type="ECO:0000313" key="2">
    <source>
        <dbReference type="Proteomes" id="UP000685013"/>
    </source>
</evidence>
<gene>
    <name evidence="1" type="ORF">SDJN03_24609</name>
</gene>
<sequence>MSPQEFAPPGPIIVGLVVRNQTSRGQQNSEYYVTHDDDHHHRNVHIHTHHHKLGSNPSSSSQLPVWMKETEGIKMSSEEGIMGPDKYRVFLHLEGPTVQWKRGRPSYEAVNKLFEDGRTKVWPKGSLEETVQNMVKTLQMEFANKARLQDFKIINPHKFLAFVNGREGVSGEEVVKLGSFNELLKNSLPEEFHYFKAKEETFESTYNDFKTCFPRGFAWELLEVYSPPPLIAYKFRHWGFFEGPYKTHSPTGEMVEFYAMGTLKVDSSMRIEEAHFFYDPAELFEGLLKGKKIASESKAVDSSPSGCPLSNLHN</sequence>
<reference evidence="1 2" key="1">
    <citation type="journal article" date="2021" name="Hortic Res">
        <title>The domestication of Cucurbita argyrosperma as revealed by the genome of its wild relative.</title>
        <authorList>
            <person name="Barrera-Redondo J."/>
            <person name="Sanchez-de la Vega G."/>
            <person name="Aguirre-Liguori J.A."/>
            <person name="Castellanos-Morales G."/>
            <person name="Gutierrez-Guerrero Y.T."/>
            <person name="Aguirre-Dugua X."/>
            <person name="Aguirre-Planter E."/>
            <person name="Tenaillon M.I."/>
            <person name="Lira-Saade R."/>
            <person name="Eguiarte L.E."/>
        </authorList>
    </citation>
    <scope>NUCLEOTIDE SEQUENCE [LARGE SCALE GENOMIC DNA]</scope>
    <source>
        <strain evidence="1">JBR-2021</strain>
    </source>
</reference>
<proteinExistence type="predicted"/>
<evidence type="ECO:0008006" key="3">
    <source>
        <dbReference type="Google" id="ProtNLM"/>
    </source>
</evidence>
<dbReference type="Proteomes" id="UP000685013">
    <property type="component" value="Chromosome 16"/>
</dbReference>
<protein>
    <recommendedName>
        <fullName evidence="3">Pathogen-related protein-like</fullName>
    </recommendedName>
</protein>
<organism evidence="1 2">
    <name type="scientific">Cucurbita argyrosperma subsp. sororia</name>
    <dbReference type="NCBI Taxonomy" id="37648"/>
    <lineage>
        <taxon>Eukaryota</taxon>
        <taxon>Viridiplantae</taxon>
        <taxon>Streptophyta</taxon>
        <taxon>Embryophyta</taxon>
        <taxon>Tracheophyta</taxon>
        <taxon>Spermatophyta</taxon>
        <taxon>Magnoliopsida</taxon>
        <taxon>eudicotyledons</taxon>
        <taxon>Gunneridae</taxon>
        <taxon>Pentapetalae</taxon>
        <taxon>rosids</taxon>
        <taxon>fabids</taxon>
        <taxon>Cucurbitales</taxon>
        <taxon>Cucurbitaceae</taxon>
        <taxon>Cucurbiteae</taxon>
        <taxon>Cucurbita</taxon>
    </lineage>
</organism>
<name>A0AAV6M7L5_9ROSI</name>
<keyword evidence="2" id="KW-1185">Reference proteome</keyword>